<gene>
    <name evidence="1" type="ORF">K1T71_010546</name>
</gene>
<sequence>GCRPGLLSVQVAVQGDASPGPRAATVTFPPSLRDSGVPPIHSKSWAREGRRKDILLSVPLGNIIAGRGTEEQSIWLPHHAAVVAIQEASEELLNRTDTEEVALLRAANRRMEVELADLRSELANIRVAKVSKGLKGTLQKALKEAAAAIQEASEELLSRTSSEEVALLRAANCRMEVSTETVVTESIPPPPTCPAPLASSAVADEGWTTGGLRLKRARTGARMLVVPGATSAPQADALAVSLRTVLKAEDVRNSFPHVKKKKKKKVRLG</sequence>
<evidence type="ECO:0000313" key="2">
    <source>
        <dbReference type="Proteomes" id="UP000824533"/>
    </source>
</evidence>
<dbReference type="EMBL" id="CM034405">
    <property type="protein sequence ID" value="KAJ0173397.1"/>
    <property type="molecule type" value="Genomic_DNA"/>
</dbReference>
<proteinExistence type="predicted"/>
<keyword evidence="2" id="KW-1185">Reference proteome</keyword>
<comment type="caution">
    <text evidence="1">The sequence shown here is derived from an EMBL/GenBank/DDBJ whole genome shotgun (WGS) entry which is preliminary data.</text>
</comment>
<name>A0ACC1CPL0_9NEOP</name>
<dbReference type="Proteomes" id="UP000824533">
    <property type="component" value="Linkage Group LG19"/>
</dbReference>
<protein>
    <submittedName>
        <fullName evidence="1">Uncharacterized protein</fullName>
    </submittedName>
</protein>
<reference evidence="1 2" key="1">
    <citation type="journal article" date="2021" name="Front. Genet.">
        <title>Chromosome-Level Genome Assembly Reveals Significant Gene Expansion in the Toll and IMD Signaling Pathways of Dendrolimus kikuchii.</title>
        <authorList>
            <person name="Zhou J."/>
            <person name="Wu P."/>
            <person name="Xiong Z."/>
            <person name="Liu N."/>
            <person name="Zhao N."/>
            <person name="Ji M."/>
            <person name="Qiu Y."/>
            <person name="Yang B."/>
        </authorList>
    </citation>
    <scope>NUCLEOTIDE SEQUENCE [LARGE SCALE GENOMIC DNA]</scope>
    <source>
        <strain evidence="1">Ann1</strain>
    </source>
</reference>
<evidence type="ECO:0000313" key="1">
    <source>
        <dbReference type="EMBL" id="KAJ0173397.1"/>
    </source>
</evidence>
<feature type="non-terminal residue" evidence="1">
    <location>
        <position position="1"/>
    </location>
</feature>
<organism evidence="1 2">
    <name type="scientific">Dendrolimus kikuchii</name>
    <dbReference type="NCBI Taxonomy" id="765133"/>
    <lineage>
        <taxon>Eukaryota</taxon>
        <taxon>Metazoa</taxon>
        <taxon>Ecdysozoa</taxon>
        <taxon>Arthropoda</taxon>
        <taxon>Hexapoda</taxon>
        <taxon>Insecta</taxon>
        <taxon>Pterygota</taxon>
        <taxon>Neoptera</taxon>
        <taxon>Endopterygota</taxon>
        <taxon>Lepidoptera</taxon>
        <taxon>Glossata</taxon>
        <taxon>Ditrysia</taxon>
        <taxon>Bombycoidea</taxon>
        <taxon>Lasiocampidae</taxon>
        <taxon>Dendrolimus</taxon>
    </lineage>
</organism>
<accession>A0ACC1CPL0</accession>